<dbReference type="InterPro" id="IPR048088">
    <property type="entry name" value="Cys_rich_PSPA7_2676-like"/>
</dbReference>
<organism evidence="1 2">
    <name type="scientific">Pseudomonas panipatensis</name>
    <dbReference type="NCBI Taxonomy" id="428992"/>
    <lineage>
        <taxon>Bacteria</taxon>
        <taxon>Pseudomonadati</taxon>
        <taxon>Pseudomonadota</taxon>
        <taxon>Gammaproteobacteria</taxon>
        <taxon>Pseudomonadales</taxon>
        <taxon>Pseudomonadaceae</taxon>
        <taxon>Pseudomonas</taxon>
    </lineage>
</organism>
<dbReference type="EMBL" id="FNDS01000010">
    <property type="protein sequence ID" value="SDI49669.1"/>
    <property type="molecule type" value="Genomic_DNA"/>
</dbReference>
<protein>
    <submittedName>
        <fullName evidence="1">Uncharacterized protein</fullName>
    </submittedName>
</protein>
<dbReference type="AlphaFoldDB" id="A0A1G8L1S4"/>
<dbReference type="RefSeq" id="WP_280139887.1">
    <property type="nucleotide sequence ID" value="NZ_FNDS01000010.1"/>
</dbReference>
<proteinExistence type="predicted"/>
<sequence length="53" mass="6030">MRLRCFFLGCQWSEGKLMRIGGIPMLFQRCRYCGTQRYVQAEAAEAEVADAAP</sequence>
<dbReference type="Proteomes" id="UP000199636">
    <property type="component" value="Unassembled WGS sequence"/>
</dbReference>
<gene>
    <name evidence="1" type="ORF">SAMN05216272_11099</name>
</gene>
<evidence type="ECO:0000313" key="1">
    <source>
        <dbReference type="EMBL" id="SDI49669.1"/>
    </source>
</evidence>
<accession>A0A1G8L1S4</accession>
<reference evidence="2" key="1">
    <citation type="submission" date="2016-10" db="EMBL/GenBank/DDBJ databases">
        <authorList>
            <person name="Varghese N."/>
            <person name="Submissions S."/>
        </authorList>
    </citation>
    <scope>NUCLEOTIDE SEQUENCE [LARGE SCALE GENOMIC DNA]</scope>
    <source>
        <strain evidence="2">CCM 7469</strain>
    </source>
</reference>
<keyword evidence="2" id="KW-1185">Reference proteome</keyword>
<name>A0A1G8L1S4_9PSED</name>
<evidence type="ECO:0000313" key="2">
    <source>
        <dbReference type="Proteomes" id="UP000199636"/>
    </source>
</evidence>
<dbReference type="NCBIfam" id="NF041603">
    <property type="entry name" value="Cys_rich_47"/>
    <property type="match status" value="1"/>
</dbReference>